<dbReference type="AlphaFoldDB" id="A0A5N7IIF1"/>
<name>A0A5N7IIF1_9CLOT</name>
<evidence type="ECO:0000256" key="2">
    <source>
        <dbReference type="SAM" id="Phobius"/>
    </source>
</evidence>
<evidence type="ECO:0000313" key="3">
    <source>
        <dbReference type="EMBL" id="MPQ60759.1"/>
    </source>
</evidence>
<dbReference type="Proteomes" id="UP000342249">
    <property type="component" value="Unassembled WGS sequence"/>
</dbReference>
<evidence type="ECO:0000256" key="1">
    <source>
        <dbReference type="SAM" id="Coils"/>
    </source>
</evidence>
<keyword evidence="1" id="KW-0175">Coiled coil</keyword>
<evidence type="ECO:0000313" key="4">
    <source>
        <dbReference type="Proteomes" id="UP000342249"/>
    </source>
</evidence>
<reference evidence="3 4" key="1">
    <citation type="journal article" date="2019" name="Lett. Appl. Microbiol.">
        <title>A case of 'blown pack' spoilage of vacuum-packaged pork likely associated with Clostridium estertheticum in Canada.</title>
        <authorList>
            <person name="Zhang P."/>
            <person name="Ward P."/>
            <person name="McMullen L.M."/>
            <person name="Yang X."/>
        </authorList>
    </citation>
    <scope>NUCLEOTIDE SEQUENCE [LARGE SCALE GENOMIC DNA]</scope>
    <source>
        <strain evidence="3 4">MA19</strain>
    </source>
</reference>
<accession>A0A5N7IIF1</accession>
<keyword evidence="2" id="KW-0812">Transmembrane</keyword>
<feature type="coiled-coil region" evidence="1">
    <location>
        <begin position="67"/>
        <end position="101"/>
    </location>
</feature>
<keyword evidence="2" id="KW-0472">Membrane</keyword>
<comment type="caution">
    <text evidence="3">The sequence shown here is derived from an EMBL/GenBank/DDBJ whole genome shotgun (WGS) entry which is preliminary data.</text>
</comment>
<dbReference type="EMBL" id="SPSF01000008">
    <property type="protein sequence ID" value="MPQ60759.1"/>
    <property type="molecule type" value="Genomic_DNA"/>
</dbReference>
<organism evidence="3 4">
    <name type="scientific">Clostridium estertheticum</name>
    <dbReference type="NCBI Taxonomy" id="238834"/>
    <lineage>
        <taxon>Bacteria</taxon>
        <taxon>Bacillati</taxon>
        <taxon>Bacillota</taxon>
        <taxon>Clostridia</taxon>
        <taxon>Eubacteriales</taxon>
        <taxon>Clostridiaceae</taxon>
        <taxon>Clostridium</taxon>
    </lineage>
</organism>
<dbReference type="RefSeq" id="WP_162523004.1">
    <property type="nucleotide sequence ID" value="NZ_JAHLDO010000008.1"/>
</dbReference>
<protein>
    <submittedName>
        <fullName evidence="3">Uncharacterized protein</fullName>
    </submittedName>
</protein>
<proteinExistence type="predicted"/>
<gene>
    <name evidence="3" type="ORF">E4V82_01335</name>
</gene>
<keyword evidence="2" id="KW-1133">Transmembrane helix</keyword>
<feature type="transmembrane region" description="Helical" evidence="2">
    <location>
        <begin position="39"/>
        <end position="58"/>
    </location>
</feature>
<sequence length="104" mass="11682">MMRHYMKKLEEYSPTELATLATILGIIIASKFDVDQQNVVANFLFSIAQTMFIIAAQISNLNAKEEAQNASNANTNSNNTNKDLQKQIDELKNLIKKFGDNNIC</sequence>